<dbReference type="RefSeq" id="XP_013929707.1">
    <property type="nucleotide sequence ID" value="XM_014074232.1"/>
</dbReference>
<organism evidence="1 2">
    <name type="scientific">Thamnophis sirtalis</name>
    <dbReference type="NCBI Taxonomy" id="35019"/>
    <lineage>
        <taxon>Eukaryota</taxon>
        <taxon>Metazoa</taxon>
        <taxon>Chordata</taxon>
        <taxon>Craniata</taxon>
        <taxon>Vertebrata</taxon>
        <taxon>Euteleostomi</taxon>
        <taxon>Lepidosauria</taxon>
        <taxon>Squamata</taxon>
        <taxon>Bifurcata</taxon>
        <taxon>Unidentata</taxon>
        <taxon>Episquamata</taxon>
        <taxon>Toxicofera</taxon>
        <taxon>Serpentes</taxon>
        <taxon>Colubroidea</taxon>
        <taxon>Colubridae</taxon>
        <taxon>Natricinae</taxon>
        <taxon>Thamnophis</taxon>
    </lineage>
</organism>
<dbReference type="GO" id="GO:0005737">
    <property type="term" value="C:cytoplasm"/>
    <property type="evidence" value="ECO:0007669"/>
    <property type="project" value="TreeGrafter"/>
</dbReference>
<dbReference type="GO" id="GO:0036503">
    <property type="term" value="P:ERAD pathway"/>
    <property type="evidence" value="ECO:0007669"/>
    <property type="project" value="InterPro"/>
</dbReference>
<sequence>MEVLMMSTHSREENPFASLTATSQPIAAAARSPDRNLVLNTGSNPGTSPVFCNVGSFGSSSLSSGGGSGGASISDSCSDHFAIETCKETEMLNYLIECFDRVGIEERKAPKMCSQPVVSQLLSNIRSQCISHAALVLQGSLTQLRSNQQQSLLVPYMLCRNLPFGFIQELVRTTHQDEEVFKQ</sequence>
<proteinExistence type="predicted"/>
<accession>A0A6I9YZG9</accession>
<evidence type="ECO:0000313" key="2">
    <source>
        <dbReference type="RefSeq" id="XP_013929707.1"/>
    </source>
</evidence>
<dbReference type="KEGG" id="tsr:106555389"/>
<dbReference type="GO" id="GO:0000151">
    <property type="term" value="C:ubiquitin ligase complex"/>
    <property type="evidence" value="ECO:0007669"/>
    <property type="project" value="InterPro"/>
</dbReference>
<protein>
    <submittedName>
        <fullName evidence="2">Ubiquitin conjugation factor E4 B-like</fullName>
    </submittedName>
</protein>
<feature type="non-terminal residue" evidence="2">
    <location>
        <position position="183"/>
    </location>
</feature>
<name>A0A6I9YZG9_9SAUR</name>
<gene>
    <name evidence="2" type="primary">LOC106555389</name>
</gene>
<dbReference type="GO" id="GO:0000209">
    <property type="term" value="P:protein polyubiquitination"/>
    <property type="evidence" value="ECO:0007669"/>
    <property type="project" value="TreeGrafter"/>
</dbReference>
<dbReference type="AlphaFoldDB" id="A0A6I9YZG9"/>
<dbReference type="GeneID" id="106555389"/>
<dbReference type="InterPro" id="IPR045132">
    <property type="entry name" value="UBE4"/>
</dbReference>
<dbReference type="PANTHER" id="PTHR13931:SF2">
    <property type="entry name" value="UBIQUITIN CONJUGATION FACTOR E4 B"/>
    <property type="match status" value="1"/>
</dbReference>
<dbReference type="PANTHER" id="PTHR13931">
    <property type="entry name" value="UBIQUITINATION FACTOR E4"/>
    <property type="match status" value="1"/>
</dbReference>
<reference evidence="2" key="1">
    <citation type="submission" date="2025-08" db="UniProtKB">
        <authorList>
            <consortium name="RefSeq"/>
        </authorList>
    </citation>
    <scope>IDENTIFICATION</scope>
    <source>
        <tissue evidence="2">Skeletal muscle</tissue>
    </source>
</reference>
<dbReference type="GO" id="GO:0034450">
    <property type="term" value="F:ubiquitin-ubiquitin ligase activity"/>
    <property type="evidence" value="ECO:0007669"/>
    <property type="project" value="InterPro"/>
</dbReference>
<dbReference type="OrthoDB" id="20295at2759"/>
<dbReference type="Proteomes" id="UP000504617">
    <property type="component" value="Unplaced"/>
</dbReference>
<keyword evidence="1" id="KW-1185">Reference proteome</keyword>
<dbReference type="GO" id="GO:0005634">
    <property type="term" value="C:nucleus"/>
    <property type="evidence" value="ECO:0007669"/>
    <property type="project" value="TreeGrafter"/>
</dbReference>
<evidence type="ECO:0000313" key="1">
    <source>
        <dbReference type="Proteomes" id="UP000504617"/>
    </source>
</evidence>